<evidence type="ECO:0000259" key="3">
    <source>
        <dbReference type="Pfam" id="PF05065"/>
    </source>
</evidence>
<organism evidence="4">
    <name type="scientific">bioreactor metagenome</name>
    <dbReference type="NCBI Taxonomy" id="1076179"/>
    <lineage>
        <taxon>unclassified sequences</taxon>
        <taxon>metagenomes</taxon>
        <taxon>ecological metagenomes</taxon>
    </lineage>
</organism>
<dbReference type="GO" id="GO:0044423">
    <property type="term" value="C:virion component"/>
    <property type="evidence" value="ECO:0007669"/>
    <property type="project" value="UniProtKB-KW"/>
</dbReference>
<dbReference type="Pfam" id="PF05065">
    <property type="entry name" value="Phage_capsid"/>
    <property type="match status" value="1"/>
</dbReference>
<proteinExistence type="predicted"/>
<feature type="domain" description="Phage capsid-like C-terminal" evidence="3">
    <location>
        <begin position="112"/>
        <end position="408"/>
    </location>
</feature>
<keyword evidence="2" id="KW-0946">Virion</keyword>
<dbReference type="SUPFAM" id="SSF56563">
    <property type="entry name" value="Major capsid protein gp5"/>
    <property type="match status" value="1"/>
</dbReference>
<dbReference type="EMBL" id="VSSQ01009647">
    <property type="protein sequence ID" value="MPM42220.1"/>
    <property type="molecule type" value="Genomic_DNA"/>
</dbReference>
<gene>
    <name evidence="4" type="ORF">SDC9_88883</name>
</gene>
<dbReference type="NCBIfam" id="TIGR01554">
    <property type="entry name" value="major_cap_HK97"/>
    <property type="match status" value="1"/>
</dbReference>
<dbReference type="InterPro" id="IPR054612">
    <property type="entry name" value="Phage_capsid-like_C"/>
</dbReference>
<name>A0A644ZMR5_9ZZZZ</name>
<evidence type="ECO:0000256" key="1">
    <source>
        <dbReference type="ARBA" id="ARBA00004328"/>
    </source>
</evidence>
<dbReference type="AlphaFoldDB" id="A0A644ZMR5"/>
<comment type="caution">
    <text evidence="4">The sequence shown here is derived from an EMBL/GenBank/DDBJ whole genome shotgun (WGS) entry which is preliminary data.</text>
</comment>
<dbReference type="InterPro" id="IPR024455">
    <property type="entry name" value="Phage_capsid"/>
</dbReference>
<reference evidence="4" key="1">
    <citation type="submission" date="2019-08" db="EMBL/GenBank/DDBJ databases">
        <authorList>
            <person name="Kucharzyk K."/>
            <person name="Murdoch R.W."/>
            <person name="Higgins S."/>
            <person name="Loffler F."/>
        </authorList>
    </citation>
    <scope>NUCLEOTIDE SEQUENCE</scope>
</reference>
<evidence type="ECO:0000313" key="4">
    <source>
        <dbReference type="EMBL" id="MPM42220.1"/>
    </source>
</evidence>
<comment type="subcellular location">
    <subcellularLocation>
        <location evidence="1">Virion</location>
    </subcellularLocation>
</comment>
<sequence length="414" mass="44188">MKRKLYDLKNQRAAHLKAAQDALTAGNQETYTSEMSAATNMNQEIQDMENLISEQERFAAPAAQTPAQQNETAESRAETLRNHSAVMFSTDEVLAAFGVRRPENSTTLATGSLVEPTRAGTLIRDRLSPVSSVIDQVSVIDLTGSAGILEPYVKSEQAAQAGTIAAMAGTGRSATDPVFRRAKISPYEVNVTSYVDRNISNLSPVSYMAKIQSMAMQALRRKVASLIYSGDGQDTPDMFGLKTAKNTDGEALFAILSATAGTVDADTLMNLYFAYGGDDELGGSAGLYLNKADLKAIGELRGTNEKRRLFDITPNDGNPNTGVIKDGGYIIPYTLSSGLTSLKNSVATTSAIQTMLFGNPLAYELALFGNFSIRVDESYKAGERLLTILGDVMVGGNLVVDKSFVIATVPATGG</sequence>
<evidence type="ECO:0000256" key="2">
    <source>
        <dbReference type="ARBA" id="ARBA00022844"/>
    </source>
</evidence>
<protein>
    <recommendedName>
        <fullName evidence="3">Phage capsid-like C-terminal domain-containing protein</fullName>
    </recommendedName>
</protein>
<accession>A0A644ZMR5</accession>